<feature type="non-terminal residue" evidence="2">
    <location>
        <position position="1"/>
    </location>
</feature>
<proteinExistence type="predicted"/>
<evidence type="ECO:0000313" key="3">
    <source>
        <dbReference type="Proteomes" id="UP001432322"/>
    </source>
</evidence>
<dbReference type="EMBL" id="BTSY01000006">
    <property type="protein sequence ID" value="GMT32043.1"/>
    <property type="molecule type" value="Genomic_DNA"/>
</dbReference>
<feature type="compositionally biased region" description="Acidic residues" evidence="1">
    <location>
        <begin position="53"/>
        <end position="75"/>
    </location>
</feature>
<name>A0AAV5WKT5_9BILA</name>
<gene>
    <name evidence="2" type="ORF">PFISCL1PPCAC_23340</name>
</gene>
<evidence type="ECO:0000313" key="2">
    <source>
        <dbReference type="EMBL" id="GMT32043.1"/>
    </source>
</evidence>
<feature type="non-terminal residue" evidence="2">
    <location>
        <position position="107"/>
    </location>
</feature>
<dbReference type="AlphaFoldDB" id="A0AAV5WKT5"/>
<accession>A0AAV5WKT5</accession>
<evidence type="ECO:0000256" key="1">
    <source>
        <dbReference type="SAM" id="MobiDB-lite"/>
    </source>
</evidence>
<sequence length="107" mass="12012">ETRKLNRVETPFAVANPGYVPSYRQSVTDKKRADAKFKLASLFTKTSNKPSVELDELSSSDEEEEDEEDEANDNEEIWDIVEKRYLAKIVGNAIEMSAKIAISVGKS</sequence>
<dbReference type="Proteomes" id="UP001432322">
    <property type="component" value="Unassembled WGS sequence"/>
</dbReference>
<protein>
    <submittedName>
        <fullName evidence="2">Uncharacterized protein</fullName>
    </submittedName>
</protein>
<organism evidence="2 3">
    <name type="scientific">Pristionchus fissidentatus</name>
    <dbReference type="NCBI Taxonomy" id="1538716"/>
    <lineage>
        <taxon>Eukaryota</taxon>
        <taxon>Metazoa</taxon>
        <taxon>Ecdysozoa</taxon>
        <taxon>Nematoda</taxon>
        <taxon>Chromadorea</taxon>
        <taxon>Rhabditida</taxon>
        <taxon>Rhabditina</taxon>
        <taxon>Diplogasteromorpha</taxon>
        <taxon>Diplogasteroidea</taxon>
        <taxon>Neodiplogasteridae</taxon>
        <taxon>Pristionchus</taxon>
    </lineage>
</organism>
<comment type="caution">
    <text evidence="2">The sequence shown here is derived from an EMBL/GenBank/DDBJ whole genome shotgun (WGS) entry which is preliminary data.</text>
</comment>
<keyword evidence="3" id="KW-1185">Reference proteome</keyword>
<reference evidence="2" key="1">
    <citation type="submission" date="2023-10" db="EMBL/GenBank/DDBJ databases">
        <title>Genome assembly of Pristionchus species.</title>
        <authorList>
            <person name="Yoshida K."/>
            <person name="Sommer R.J."/>
        </authorList>
    </citation>
    <scope>NUCLEOTIDE SEQUENCE</scope>
    <source>
        <strain evidence="2">RS5133</strain>
    </source>
</reference>
<feature type="region of interest" description="Disordered" evidence="1">
    <location>
        <begin position="51"/>
        <end position="75"/>
    </location>
</feature>